<protein>
    <submittedName>
        <fullName evidence="2">Uncharacterized protein</fullName>
    </submittedName>
</protein>
<evidence type="ECO:0000313" key="2">
    <source>
        <dbReference type="EMBL" id="KAF9059082.1"/>
    </source>
</evidence>
<dbReference type="Proteomes" id="UP000772434">
    <property type="component" value="Unassembled WGS sequence"/>
</dbReference>
<feature type="compositionally biased region" description="Polar residues" evidence="1">
    <location>
        <begin position="192"/>
        <end position="233"/>
    </location>
</feature>
<name>A0A9P5PA73_9AGAR</name>
<evidence type="ECO:0000256" key="1">
    <source>
        <dbReference type="SAM" id="MobiDB-lite"/>
    </source>
</evidence>
<feature type="region of interest" description="Disordered" evidence="1">
    <location>
        <begin position="67"/>
        <end position="273"/>
    </location>
</feature>
<feature type="compositionally biased region" description="Polar residues" evidence="1">
    <location>
        <begin position="108"/>
        <end position="118"/>
    </location>
</feature>
<feature type="region of interest" description="Disordered" evidence="1">
    <location>
        <begin position="589"/>
        <end position="707"/>
    </location>
</feature>
<feature type="compositionally biased region" description="Polar residues" evidence="1">
    <location>
        <begin position="69"/>
        <end position="80"/>
    </location>
</feature>
<proteinExistence type="predicted"/>
<organism evidence="2 3">
    <name type="scientific">Rhodocollybia butyracea</name>
    <dbReference type="NCBI Taxonomy" id="206335"/>
    <lineage>
        <taxon>Eukaryota</taxon>
        <taxon>Fungi</taxon>
        <taxon>Dikarya</taxon>
        <taxon>Basidiomycota</taxon>
        <taxon>Agaricomycotina</taxon>
        <taxon>Agaricomycetes</taxon>
        <taxon>Agaricomycetidae</taxon>
        <taxon>Agaricales</taxon>
        <taxon>Marasmiineae</taxon>
        <taxon>Omphalotaceae</taxon>
        <taxon>Rhodocollybia</taxon>
    </lineage>
</organism>
<accession>A0A9P5PA73</accession>
<sequence>MPQVTWQTPIVANTVDASAKQQVQAAPVSTATQALIDRCTQDTQRVPTVSVKKTGIERYLDGVDDGLVTNDSSLSPSPEFQTAAGAASQSADNTSNANSRNTSASQTFQSTAGAASQPTDDEPNTGAASQPTDDAPDAGSRNVLASQAANDVSNLQRSPSTRSSAKSQAPENSLITHSPQGPSNPQPESPENLLNSSRYLEASNNPHLSSSGPQPSGNLPIHNQLSNARSGTTPVADEAQAPAAHSKVTSPASDEVSKEEAAMKLKPKRATMGAAERKALKESALVKQRLLLDDVAAAMEEQDKRFEEIAEEHGVTVDRVKQLALNASPLKQKRKISDFNIALHFKSLEVNTGIPMGSRTKVAEIRELVREDEFWQAVLKEPELMQEWRDKYDDEKSEDAASKLSRVSTKAATQAASKSLALIQSQCEYAYEHSAVNTFGIMGRGSFDSKAQPAFFGCGPADGFLREKFTINIHQFMNLWDSYVTSQNALGSKALSMTAMNKDTVHMILQSLREITGVQNILMSYSRFDAAIVVPYKVKVVGWPEDIDFASPQTLTRADPTKRLHDAWKDGIAHWCKLTASEHRAAVQKLEDATNPRPQKQRSDVGGLHKRKRQSMAVVDDEESEEGGSRSSAKKSKLKSAEKSVGKKNLKAKGKGKGKEKSVQGNEGVVSSSKCPSIGRAAKSGKSLRVEESAMDPSGSDYDDNDD</sequence>
<feature type="compositionally biased region" description="Polar residues" evidence="1">
    <location>
        <begin position="663"/>
        <end position="675"/>
    </location>
</feature>
<keyword evidence="3" id="KW-1185">Reference proteome</keyword>
<feature type="compositionally biased region" description="Low complexity" evidence="1">
    <location>
        <begin position="90"/>
        <end position="107"/>
    </location>
</feature>
<feature type="compositionally biased region" description="Basic residues" evidence="1">
    <location>
        <begin position="646"/>
        <end position="656"/>
    </location>
</feature>
<dbReference type="AlphaFoldDB" id="A0A9P5PA73"/>
<comment type="caution">
    <text evidence="2">The sequence shown here is derived from an EMBL/GenBank/DDBJ whole genome shotgun (WGS) entry which is preliminary data.</text>
</comment>
<reference evidence="2" key="1">
    <citation type="submission" date="2020-11" db="EMBL/GenBank/DDBJ databases">
        <authorList>
            <consortium name="DOE Joint Genome Institute"/>
            <person name="Ahrendt S."/>
            <person name="Riley R."/>
            <person name="Andreopoulos W."/>
            <person name="Labutti K."/>
            <person name="Pangilinan J."/>
            <person name="Ruiz-Duenas F.J."/>
            <person name="Barrasa J.M."/>
            <person name="Sanchez-Garcia M."/>
            <person name="Camarero S."/>
            <person name="Miyauchi S."/>
            <person name="Serrano A."/>
            <person name="Linde D."/>
            <person name="Babiker R."/>
            <person name="Drula E."/>
            <person name="Ayuso-Fernandez I."/>
            <person name="Pacheco R."/>
            <person name="Padilla G."/>
            <person name="Ferreira P."/>
            <person name="Barriuso J."/>
            <person name="Kellner H."/>
            <person name="Castanera R."/>
            <person name="Alfaro M."/>
            <person name="Ramirez L."/>
            <person name="Pisabarro A.G."/>
            <person name="Kuo A."/>
            <person name="Tritt A."/>
            <person name="Lipzen A."/>
            <person name="He G."/>
            <person name="Yan M."/>
            <person name="Ng V."/>
            <person name="Cullen D."/>
            <person name="Martin F."/>
            <person name="Rosso M.-N."/>
            <person name="Henrissat B."/>
            <person name="Hibbett D."/>
            <person name="Martinez A.T."/>
            <person name="Grigoriev I.V."/>
        </authorList>
    </citation>
    <scope>NUCLEOTIDE SEQUENCE</scope>
    <source>
        <strain evidence="2">AH 40177</strain>
    </source>
</reference>
<dbReference type="OrthoDB" id="3253416at2759"/>
<dbReference type="EMBL" id="JADNRY010000328">
    <property type="protein sequence ID" value="KAF9059082.1"/>
    <property type="molecule type" value="Genomic_DNA"/>
</dbReference>
<feature type="compositionally biased region" description="Polar residues" evidence="1">
    <location>
        <begin position="143"/>
        <end position="181"/>
    </location>
</feature>
<gene>
    <name evidence="2" type="ORF">BDP27DRAFT_1431880</name>
</gene>
<evidence type="ECO:0000313" key="3">
    <source>
        <dbReference type="Proteomes" id="UP000772434"/>
    </source>
</evidence>